<reference evidence="2" key="1">
    <citation type="submission" date="2021-02" db="EMBL/GenBank/DDBJ databases">
        <authorList>
            <person name="Dougan E. K."/>
            <person name="Rhodes N."/>
            <person name="Thang M."/>
            <person name="Chan C."/>
        </authorList>
    </citation>
    <scope>NUCLEOTIDE SEQUENCE</scope>
</reference>
<evidence type="ECO:0000313" key="2">
    <source>
        <dbReference type="EMBL" id="CAE7607838.1"/>
    </source>
</evidence>
<feature type="transmembrane region" description="Helical" evidence="1">
    <location>
        <begin position="340"/>
        <end position="361"/>
    </location>
</feature>
<keyword evidence="1" id="KW-0472">Membrane</keyword>
<gene>
    <name evidence="2" type="ORF">SNAT2548_LOCUS34559</name>
</gene>
<accession>A0A812V8E9</accession>
<keyword evidence="1" id="KW-0812">Transmembrane</keyword>
<dbReference type="EMBL" id="CAJNDS010002815">
    <property type="protein sequence ID" value="CAE7607838.1"/>
    <property type="molecule type" value="Genomic_DNA"/>
</dbReference>
<keyword evidence="3" id="KW-1185">Reference proteome</keyword>
<dbReference type="OrthoDB" id="441595at2759"/>
<feature type="transmembrane region" description="Helical" evidence="1">
    <location>
        <begin position="280"/>
        <end position="302"/>
    </location>
</feature>
<name>A0A812V8E9_9DINO</name>
<evidence type="ECO:0000256" key="1">
    <source>
        <dbReference type="SAM" id="Phobius"/>
    </source>
</evidence>
<proteinExistence type="predicted"/>
<feature type="transmembrane region" description="Helical" evidence="1">
    <location>
        <begin position="220"/>
        <end position="241"/>
    </location>
</feature>
<evidence type="ECO:0000313" key="3">
    <source>
        <dbReference type="Proteomes" id="UP000604046"/>
    </source>
</evidence>
<feature type="transmembrane region" description="Helical" evidence="1">
    <location>
        <begin position="247"/>
        <end position="268"/>
    </location>
</feature>
<organism evidence="2 3">
    <name type="scientific">Symbiodinium natans</name>
    <dbReference type="NCBI Taxonomy" id="878477"/>
    <lineage>
        <taxon>Eukaryota</taxon>
        <taxon>Sar</taxon>
        <taxon>Alveolata</taxon>
        <taxon>Dinophyceae</taxon>
        <taxon>Suessiales</taxon>
        <taxon>Symbiodiniaceae</taxon>
        <taxon>Symbiodinium</taxon>
    </lineage>
</organism>
<comment type="caution">
    <text evidence="2">The sequence shown here is derived from an EMBL/GenBank/DDBJ whole genome shotgun (WGS) entry which is preliminary data.</text>
</comment>
<keyword evidence="1" id="KW-1133">Transmembrane helix</keyword>
<dbReference type="Proteomes" id="UP000604046">
    <property type="component" value="Unassembled WGS sequence"/>
</dbReference>
<protein>
    <submittedName>
        <fullName evidence="2">Uncharacterized protein</fullName>
    </submittedName>
</protein>
<sequence length="502" mass="55952">MDVARLVRRSPESAVMLVDMATVKAVATDAEWHPLPQRVSFQQRWNSVQSISLYETDKYWVFDEHFLEHPSWHSKIPHNDVGMGSDANVRVCHVPNIVSPNVFAALVGLGDSGLCLYESRTLRAAVSYTFENGARWFERVQCLISVWGLSLLVFRTCFNHEGEVGQGATSLYQQMDEGVFDPTNKYGVVADWTIAKGVVDLCLEVAEIYGRMRTGELKGYLTFGNAWDLMRSIIPIALLAFHSHRLLHLLVVLIYWMRILESVILSEWIGCALLPLQKLLIGLMPALAFTVFCFGALTHAMYTVQVTADHLWPTTVFHTFATLITQGLPADEPNDGLELLVLYGGVLFFSIFVLNIFIGVIDEEYKNEKEQSHLKFVGLRASSCLTYLLRVRVIPCLLSSKAACGAACVALLVSAGLQTAAICGARLPGHLQLLAFQVCQLIIFLAPFQRDDGPWTDRFAPSGEVFRGSGYLAVNAEEEPVRRGFTGPRALVDADITRVWYD</sequence>
<dbReference type="AlphaFoldDB" id="A0A812V8E9"/>